<dbReference type="Gene3D" id="3.40.1280.10">
    <property type="match status" value="1"/>
</dbReference>
<evidence type="ECO:0000256" key="7">
    <source>
        <dbReference type="ARBA" id="ARBA00022490"/>
    </source>
</evidence>
<dbReference type="EMBL" id="CP117826">
    <property type="protein sequence ID" value="XCC62736.1"/>
    <property type="molecule type" value="Genomic_DNA"/>
</dbReference>
<comment type="subunit">
    <text evidence="4 15 17">Homodimer.</text>
</comment>
<evidence type="ECO:0000256" key="17">
    <source>
        <dbReference type="RuleBase" id="RU003464"/>
    </source>
</evidence>
<protein>
    <recommendedName>
        <fullName evidence="6 15">tRNA (guanine-N(1)-)-methyltransferase</fullName>
        <ecNumber evidence="5 15">2.1.1.228</ecNumber>
    </recommendedName>
    <alternativeName>
        <fullName evidence="12 15">M1G-methyltransferase</fullName>
    </alternativeName>
    <alternativeName>
        <fullName evidence="13 15">tRNA [GM37] methyltransferase</fullName>
    </alternativeName>
</protein>
<comment type="function">
    <text evidence="1 15 17">Specifically methylates guanosine-37 in various tRNAs.</text>
</comment>
<accession>A0AAU8AAF0</accession>
<sequence>MIFNCLTIFPEMFAGFTGTSLCEKAIQKGLIEVNPVNFRDYTEDRHNRVDAYPFGGGAGMLLAPQPLFSCFEALDRKYEGKKTHSVYMSPAGQVLTQQKAADLAGYEVLNVLCGHYEGVDQRVLDHLIDEEISIGDYVLTGGELPAMVLIDCVMRYIPGVLSNGDSLAEESFSGGLLEYPQYTRPASFRGMDVPEILLSGHHKNIAAWQRERALAKTLACRPELLEQAELTAEDRKILEHLKKQP</sequence>
<dbReference type="SUPFAM" id="SSF75217">
    <property type="entry name" value="alpha/beta knot"/>
    <property type="match status" value="1"/>
</dbReference>
<evidence type="ECO:0000256" key="15">
    <source>
        <dbReference type="HAMAP-Rule" id="MF_00605"/>
    </source>
</evidence>
<evidence type="ECO:0000256" key="3">
    <source>
        <dbReference type="ARBA" id="ARBA00007630"/>
    </source>
</evidence>
<proteinExistence type="inferred from homology"/>
<name>A0AAU8AAF0_9FIRM</name>
<keyword evidence="9 15" id="KW-0808">Transferase</keyword>
<keyword evidence="11 15" id="KW-0819">tRNA processing</keyword>
<feature type="binding site" evidence="15 16">
    <location>
        <position position="114"/>
    </location>
    <ligand>
        <name>S-adenosyl-L-methionine</name>
        <dbReference type="ChEBI" id="CHEBI:59789"/>
    </ligand>
</feature>
<dbReference type="Pfam" id="PF01746">
    <property type="entry name" value="tRNA_m1G_MT"/>
    <property type="match status" value="1"/>
</dbReference>
<feature type="domain" description="tRNA methyltransferase TRMD/TRM10-type" evidence="18">
    <location>
        <begin position="1"/>
        <end position="227"/>
    </location>
</feature>
<dbReference type="HAMAP" id="MF_00605">
    <property type="entry name" value="TrmD"/>
    <property type="match status" value="1"/>
</dbReference>
<evidence type="ECO:0000256" key="10">
    <source>
        <dbReference type="ARBA" id="ARBA00022691"/>
    </source>
</evidence>
<evidence type="ECO:0000256" key="9">
    <source>
        <dbReference type="ARBA" id="ARBA00022679"/>
    </source>
</evidence>
<dbReference type="InterPro" id="IPR029028">
    <property type="entry name" value="Alpha/beta_knot_MTases"/>
</dbReference>
<dbReference type="GO" id="GO:0052906">
    <property type="term" value="F:tRNA (guanine(37)-N1)-methyltransferase activity"/>
    <property type="evidence" value="ECO:0007669"/>
    <property type="project" value="UniProtKB-UniRule"/>
</dbReference>
<feature type="binding site" evidence="15 16">
    <location>
        <begin position="134"/>
        <end position="139"/>
    </location>
    <ligand>
        <name>S-adenosyl-L-methionine</name>
        <dbReference type="ChEBI" id="CHEBI:59789"/>
    </ligand>
</feature>
<dbReference type="PANTHER" id="PTHR46417">
    <property type="entry name" value="TRNA (GUANINE-N(1)-)-METHYLTRANSFERASE"/>
    <property type="match status" value="1"/>
</dbReference>
<keyword evidence="8 15" id="KW-0489">Methyltransferase</keyword>
<dbReference type="GO" id="GO:0002939">
    <property type="term" value="P:tRNA N1-guanine methylation"/>
    <property type="evidence" value="ECO:0007669"/>
    <property type="project" value="TreeGrafter"/>
</dbReference>
<dbReference type="FunFam" id="1.10.1270.20:FF:000001">
    <property type="entry name" value="tRNA (guanine-N(1)-)-methyltransferase"/>
    <property type="match status" value="1"/>
</dbReference>
<dbReference type="GO" id="GO:0005829">
    <property type="term" value="C:cytosol"/>
    <property type="evidence" value="ECO:0007669"/>
    <property type="project" value="TreeGrafter"/>
</dbReference>
<dbReference type="NCBIfam" id="NF000648">
    <property type="entry name" value="PRK00026.1"/>
    <property type="match status" value="1"/>
</dbReference>
<dbReference type="AlphaFoldDB" id="A0AAU8AAF0"/>
<evidence type="ECO:0000256" key="6">
    <source>
        <dbReference type="ARBA" id="ARBA00014679"/>
    </source>
</evidence>
<evidence type="ECO:0000256" key="13">
    <source>
        <dbReference type="ARBA" id="ARBA00033392"/>
    </source>
</evidence>
<dbReference type="FunFam" id="3.40.1280.10:FF:000001">
    <property type="entry name" value="tRNA (guanine-N(1)-)-methyltransferase"/>
    <property type="match status" value="1"/>
</dbReference>
<evidence type="ECO:0000256" key="16">
    <source>
        <dbReference type="PIRSR" id="PIRSR000386-1"/>
    </source>
</evidence>
<reference evidence="19" key="1">
    <citation type="submission" date="2023-02" db="EMBL/GenBank/DDBJ databases">
        <title>Gut commensal Christensenella minuta modulates host metabolism via a new class of secondary bile acids.</title>
        <authorList>
            <person name="Liu C."/>
        </authorList>
    </citation>
    <scope>NUCLEOTIDE SEQUENCE</scope>
    <source>
        <strain evidence="19">CA70</strain>
    </source>
</reference>
<comment type="similarity">
    <text evidence="3 15 17">Belongs to the RNA methyltransferase TrmD family.</text>
</comment>
<dbReference type="CDD" id="cd18080">
    <property type="entry name" value="TrmD-like"/>
    <property type="match status" value="1"/>
</dbReference>
<evidence type="ECO:0000259" key="18">
    <source>
        <dbReference type="Pfam" id="PF01746"/>
    </source>
</evidence>
<evidence type="ECO:0000256" key="1">
    <source>
        <dbReference type="ARBA" id="ARBA00002634"/>
    </source>
</evidence>
<dbReference type="InterPro" id="IPR029026">
    <property type="entry name" value="tRNA_m1G_MTases_N"/>
</dbReference>
<evidence type="ECO:0000256" key="2">
    <source>
        <dbReference type="ARBA" id="ARBA00004496"/>
    </source>
</evidence>
<gene>
    <name evidence="15 19" type="primary">trmD</name>
    <name evidence="19" type="ORF">PUP29_02090</name>
</gene>
<evidence type="ECO:0000256" key="12">
    <source>
        <dbReference type="ARBA" id="ARBA00029736"/>
    </source>
</evidence>
<dbReference type="PANTHER" id="PTHR46417:SF1">
    <property type="entry name" value="TRNA (GUANINE-N(1)-)-METHYLTRANSFERASE"/>
    <property type="match status" value="1"/>
</dbReference>
<evidence type="ECO:0000256" key="14">
    <source>
        <dbReference type="ARBA" id="ARBA00047783"/>
    </source>
</evidence>
<dbReference type="InterPro" id="IPR023148">
    <property type="entry name" value="tRNA_m1G_MeTrfase_C_sf"/>
</dbReference>
<dbReference type="PIRSF" id="PIRSF000386">
    <property type="entry name" value="tRNA_mtase"/>
    <property type="match status" value="1"/>
</dbReference>
<organism evidence="19">
    <name type="scientific">Christensenella massiliensis</name>
    <dbReference type="NCBI Taxonomy" id="1805714"/>
    <lineage>
        <taxon>Bacteria</taxon>
        <taxon>Bacillati</taxon>
        <taxon>Bacillota</taxon>
        <taxon>Clostridia</taxon>
        <taxon>Christensenellales</taxon>
        <taxon>Christensenellaceae</taxon>
        <taxon>Christensenella</taxon>
    </lineage>
</organism>
<comment type="catalytic activity">
    <reaction evidence="14 15 17">
        <text>guanosine(37) in tRNA + S-adenosyl-L-methionine = N(1)-methylguanosine(37) in tRNA + S-adenosyl-L-homocysteine + H(+)</text>
        <dbReference type="Rhea" id="RHEA:36899"/>
        <dbReference type="Rhea" id="RHEA-COMP:10145"/>
        <dbReference type="Rhea" id="RHEA-COMP:10147"/>
        <dbReference type="ChEBI" id="CHEBI:15378"/>
        <dbReference type="ChEBI" id="CHEBI:57856"/>
        <dbReference type="ChEBI" id="CHEBI:59789"/>
        <dbReference type="ChEBI" id="CHEBI:73542"/>
        <dbReference type="ChEBI" id="CHEBI:74269"/>
        <dbReference type="EC" id="2.1.1.228"/>
    </reaction>
</comment>
<dbReference type="EC" id="2.1.1.228" evidence="5 15"/>
<dbReference type="InterPro" id="IPR016009">
    <property type="entry name" value="tRNA_MeTrfase_TRMD/TRM10"/>
</dbReference>
<comment type="subcellular location">
    <subcellularLocation>
        <location evidence="2 15 17">Cytoplasm</location>
    </subcellularLocation>
</comment>
<evidence type="ECO:0000256" key="4">
    <source>
        <dbReference type="ARBA" id="ARBA00011738"/>
    </source>
</evidence>
<keyword evidence="10 15" id="KW-0949">S-adenosyl-L-methionine</keyword>
<evidence type="ECO:0000256" key="8">
    <source>
        <dbReference type="ARBA" id="ARBA00022603"/>
    </source>
</evidence>
<dbReference type="InterPro" id="IPR002649">
    <property type="entry name" value="tRNA_m1G_MeTrfase_TrmD"/>
</dbReference>
<evidence type="ECO:0000313" key="19">
    <source>
        <dbReference type="EMBL" id="XCC62736.1"/>
    </source>
</evidence>
<dbReference type="RefSeq" id="WP_079547474.1">
    <property type="nucleotide sequence ID" value="NZ_CP117826.1"/>
</dbReference>
<evidence type="ECO:0000256" key="11">
    <source>
        <dbReference type="ARBA" id="ARBA00022694"/>
    </source>
</evidence>
<dbReference type="NCBIfam" id="TIGR00088">
    <property type="entry name" value="trmD"/>
    <property type="match status" value="1"/>
</dbReference>
<dbReference type="Gene3D" id="1.10.1270.20">
    <property type="entry name" value="tRNA(m1g37)methyltransferase, domain 2"/>
    <property type="match status" value="1"/>
</dbReference>
<keyword evidence="7 15" id="KW-0963">Cytoplasm</keyword>
<evidence type="ECO:0000256" key="5">
    <source>
        <dbReference type="ARBA" id="ARBA00012807"/>
    </source>
</evidence>